<gene>
    <name evidence="1" type="ordered locus">MMOB3620</name>
</gene>
<dbReference type="STRING" id="267748.MMOB3620"/>
<dbReference type="HOGENOM" id="CLU_707536_0_0_14"/>
<keyword evidence="2" id="KW-1185">Reference proteome</keyword>
<dbReference type="RefSeq" id="WP_011264882.1">
    <property type="nucleotide sequence ID" value="NC_006908.1"/>
</dbReference>
<dbReference type="KEGG" id="mmo:MMOB3620"/>
<organism evidence="1 2">
    <name type="scientific">Mycoplasma mobile (strain ATCC 43663 / 163K / NCTC 11711)</name>
    <name type="common">Mesomycoplasma mobile</name>
    <dbReference type="NCBI Taxonomy" id="267748"/>
    <lineage>
        <taxon>Bacteria</taxon>
        <taxon>Bacillati</taxon>
        <taxon>Mycoplasmatota</taxon>
        <taxon>Mycoplasmoidales</taxon>
        <taxon>Metamycoplasmataceae</taxon>
        <taxon>Mesomycoplasma</taxon>
    </lineage>
</organism>
<dbReference type="Proteomes" id="UP000009072">
    <property type="component" value="Chromosome"/>
</dbReference>
<dbReference type="AlphaFoldDB" id="Q6KHT0"/>
<accession>Q6KHT0</accession>
<evidence type="ECO:0000313" key="2">
    <source>
        <dbReference type="Proteomes" id="UP000009072"/>
    </source>
</evidence>
<sequence>MKYNEQNFEDKLDFIYDLVLKNKTSELSKDEFKTRIKSIIERLKNKNIKFSQYWSGNLGFFLYKNSQKLDYENFSKNYTNKINKSAFDIFHSLNRNEKYLDLVNKKQFFELLEALEALSSFDLKIVELKKWSKWLTEIFDSEILLQYLKYISDPIMYFLVIIKDVLMPLKKMKQIEKNEFYNELTKNQKHFQKTFIHNETKYNLKLKSVQEYDKENLENLKLTKDDEDLKMSLDFAKKYNISFLRLFQFLSFPFFIEELDNIPQNIFLEHKDNIIVYSSKYYWGFELNASEFFYRLIQKHERIIPFVFLFMESRSKKMETEYIEFTKLLDFFLISESSNEPLAKIILLALEEKDKYDILLNDLKFVKNEELFAKIDKEIDSIKEALFEVN</sequence>
<proteinExistence type="predicted"/>
<reference evidence="1 2" key="1">
    <citation type="journal article" date="2004" name="Genome Res.">
        <title>The complete genome and proteome of Mycoplasma mobile.</title>
        <authorList>
            <person name="Jaffe J.D."/>
            <person name="Stange-Thomann N."/>
            <person name="Smith C."/>
            <person name="DeCaprio D."/>
            <person name="Fisher S."/>
            <person name="Butler J."/>
            <person name="Calvo S."/>
            <person name="Elkins T."/>
            <person name="FitzGerald M.G."/>
            <person name="Hafez N."/>
            <person name="Kodira C.D."/>
            <person name="Major J."/>
            <person name="Wang S."/>
            <person name="Wilkinson J."/>
            <person name="Nicol R."/>
            <person name="Nusbaum C."/>
            <person name="Birren B."/>
            <person name="Berg H.C."/>
            <person name="Church G.M."/>
        </authorList>
    </citation>
    <scope>NUCLEOTIDE SEQUENCE [LARGE SCALE GENOMIC DNA]</scope>
    <source>
        <strain evidence="2">ATCC 43663 / 163K / NCTC 11711</strain>
    </source>
</reference>
<protein>
    <submittedName>
        <fullName evidence="1">Expressed protein</fullName>
    </submittedName>
</protein>
<name>Q6KHT0_MYCM1</name>
<evidence type="ECO:0000313" key="1">
    <source>
        <dbReference type="EMBL" id="AAT27848.1"/>
    </source>
</evidence>
<dbReference type="EMBL" id="AE017308">
    <property type="protein sequence ID" value="AAT27848.1"/>
    <property type="molecule type" value="Genomic_DNA"/>
</dbReference>